<sequence>MKSIFYKFYYTFKMRLPLEYYIMSNYEKNDSYSINVAKSVISQFDLKNRTRSQEVLMKRQYVMWFLRENTNLPLQKIGDLFGGFNHATIIWAINATNNSLKVKDKVFSYHTEEVKKMINQFINK</sequence>
<dbReference type="GO" id="GO:0006275">
    <property type="term" value="P:regulation of DNA replication"/>
    <property type="evidence" value="ECO:0007669"/>
    <property type="project" value="InterPro"/>
</dbReference>
<feature type="domain" description="Chromosomal replication initiator DnaA C-terminal" evidence="1">
    <location>
        <begin position="33"/>
        <end position="96"/>
    </location>
</feature>
<dbReference type="EMBL" id="LR796606">
    <property type="protein sequence ID" value="CAB4153468.1"/>
    <property type="molecule type" value="Genomic_DNA"/>
</dbReference>
<dbReference type="Pfam" id="PF08299">
    <property type="entry name" value="Bac_DnaA_C"/>
    <property type="match status" value="1"/>
</dbReference>
<accession>A0A6J5N3Z0</accession>
<proteinExistence type="predicted"/>
<dbReference type="SMART" id="SM00760">
    <property type="entry name" value="Bac_DnaA_C"/>
    <property type="match status" value="1"/>
</dbReference>
<dbReference type="InterPro" id="IPR013159">
    <property type="entry name" value="DnaA_C"/>
</dbReference>
<evidence type="ECO:0000313" key="2">
    <source>
        <dbReference type="EMBL" id="CAB4153468.1"/>
    </source>
</evidence>
<dbReference type="CDD" id="cd06571">
    <property type="entry name" value="Bac_DnaA_C"/>
    <property type="match status" value="1"/>
</dbReference>
<dbReference type="GO" id="GO:0043565">
    <property type="term" value="F:sequence-specific DNA binding"/>
    <property type="evidence" value="ECO:0007669"/>
    <property type="project" value="InterPro"/>
</dbReference>
<evidence type="ECO:0000259" key="1">
    <source>
        <dbReference type="SMART" id="SM00760"/>
    </source>
</evidence>
<organism evidence="2">
    <name type="scientific">uncultured Caudovirales phage</name>
    <dbReference type="NCBI Taxonomy" id="2100421"/>
    <lineage>
        <taxon>Viruses</taxon>
        <taxon>Duplodnaviria</taxon>
        <taxon>Heunggongvirae</taxon>
        <taxon>Uroviricota</taxon>
        <taxon>Caudoviricetes</taxon>
        <taxon>Peduoviridae</taxon>
        <taxon>Maltschvirus</taxon>
        <taxon>Maltschvirus maltsch</taxon>
    </lineage>
</organism>
<reference evidence="2" key="1">
    <citation type="submission" date="2020-04" db="EMBL/GenBank/DDBJ databases">
        <authorList>
            <person name="Chiriac C."/>
            <person name="Salcher M."/>
            <person name="Ghai R."/>
            <person name="Kavagutti S V."/>
        </authorList>
    </citation>
    <scope>NUCLEOTIDE SEQUENCE</scope>
</reference>
<dbReference type="SUPFAM" id="SSF48295">
    <property type="entry name" value="TrpR-like"/>
    <property type="match status" value="1"/>
</dbReference>
<dbReference type="GO" id="GO:0005524">
    <property type="term" value="F:ATP binding"/>
    <property type="evidence" value="ECO:0007669"/>
    <property type="project" value="InterPro"/>
</dbReference>
<dbReference type="Gene3D" id="1.10.1750.10">
    <property type="match status" value="1"/>
</dbReference>
<gene>
    <name evidence="2" type="ORF">UFOVP627_8</name>
</gene>
<protein>
    <submittedName>
        <fullName evidence="2">Chromosomal replication initiator, DnaA C-terminal</fullName>
    </submittedName>
</protein>
<name>A0A6J5N3Z0_9CAUD</name>
<dbReference type="InterPro" id="IPR010921">
    <property type="entry name" value="Trp_repressor/repl_initiator"/>
</dbReference>
<dbReference type="GO" id="GO:0006270">
    <property type="term" value="P:DNA replication initiation"/>
    <property type="evidence" value="ECO:0007669"/>
    <property type="project" value="InterPro"/>
</dbReference>